<evidence type="ECO:0000259" key="1">
    <source>
        <dbReference type="SMART" id="SM00824"/>
    </source>
</evidence>
<dbReference type="Proteomes" id="UP001064632">
    <property type="component" value="Chromosome"/>
</dbReference>
<dbReference type="InterPro" id="IPR029058">
    <property type="entry name" value="AB_hydrolase_fold"/>
</dbReference>
<dbReference type="Pfam" id="PF00975">
    <property type="entry name" value="Thioesterase"/>
    <property type="match status" value="1"/>
</dbReference>
<dbReference type="Gene3D" id="3.40.50.1820">
    <property type="entry name" value="alpha/beta hydrolase"/>
    <property type="match status" value="1"/>
</dbReference>
<evidence type="ECO:0000313" key="3">
    <source>
        <dbReference type="Proteomes" id="UP001064632"/>
    </source>
</evidence>
<dbReference type="InterPro" id="IPR020802">
    <property type="entry name" value="TesA-like"/>
</dbReference>
<feature type="domain" description="Thioesterase TesA-like" evidence="1">
    <location>
        <begin position="3"/>
        <end position="174"/>
    </location>
</feature>
<sequence>MLACIHPGGGGIQCYRSLADALGGGRTIHAVQSRRFAPDALPPHRSVEAMAMEYCAAIRAADEGAPLTLLGYCFGGMIAFEVATQLEAAGRRVERLVIIDGHPPGVDDGFVDQRHFIETQLSMVSLQTVGSDWLETVAALSPEEQAAAVAERIDWSRAEPGTEAMMRRAVLEVILTNVAKNAYRPSAMLQCKVDLLRIDDAGFHRDSNVVPDLGWQAFCARPVSVHWLAGEHNTLFDAEHIAPIVAHVQHVVPAMDGISDAVFVSGQPA</sequence>
<dbReference type="SUPFAM" id="SSF53474">
    <property type="entry name" value="alpha/beta-Hydrolases"/>
    <property type="match status" value="1"/>
</dbReference>
<dbReference type="InterPro" id="IPR001031">
    <property type="entry name" value="Thioesterase"/>
</dbReference>
<reference evidence="2" key="1">
    <citation type="submission" date="2022-09" db="EMBL/GenBank/DDBJ databases">
        <title>Tahibacter sp. nov., isolated from a fresh water.</title>
        <authorList>
            <person name="Baek J.H."/>
            <person name="Lee J.K."/>
            <person name="Kim J.M."/>
            <person name="Jeon C.O."/>
        </authorList>
    </citation>
    <scope>NUCLEOTIDE SEQUENCE</scope>
    <source>
        <strain evidence="2">W38</strain>
    </source>
</reference>
<gene>
    <name evidence="2" type="ORF">N4264_16155</name>
</gene>
<dbReference type="EMBL" id="CP104694">
    <property type="protein sequence ID" value="UXI66280.1"/>
    <property type="molecule type" value="Genomic_DNA"/>
</dbReference>
<proteinExistence type="predicted"/>
<dbReference type="SMART" id="SM00824">
    <property type="entry name" value="PKS_TE"/>
    <property type="match status" value="1"/>
</dbReference>
<organism evidence="2 3">
    <name type="scientific">Tahibacter amnicola</name>
    <dbReference type="NCBI Taxonomy" id="2976241"/>
    <lineage>
        <taxon>Bacteria</taxon>
        <taxon>Pseudomonadati</taxon>
        <taxon>Pseudomonadota</taxon>
        <taxon>Gammaproteobacteria</taxon>
        <taxon>Lysobacterales</taxon>
        <taxon>Rhodanobacteraceae</taxon>
        <taxon>Tahibacter</taxon>
    </lineage>
</organism>
<protein>
    <submittedName>
        <fullName evidence="2">Alpha/beta fold hydrolase</fullName>
    </submittedName>
</protein>
<accession>A0ABY6BD74</accession>
<evidence type="ECO:0000313" key="2">
    <source>
        <dbReference type="EMBL" id="UXI66280.1"/>
    </source>
</evidence>
<keyword evidence="2" id="KW-0378">Hydrolase</keyword>
<dbReference type="GO" id="GO:0016787">
    <property type="term" value="F:hydrolase activity"/>
    <property type="evidence" value="ECO:0007669"/>
    <property type="project" value="UniProtKB-KW"/>
</dbReference>
<name>A0ABY6BD74_9GAMM</name>
<keyword evidence="3" id="KW-1185">Reference proteome</keyword>